<dbReference type="EMBL" id="FQZG01000035">
    <property type="protein sequence ID" value="SHJ26561.1"/>
    <property type="molecule type" value="Genomic_DNA"/>
</dbReference>
<evidence type="ECO:0000313" key="2">
    <source>
        <dbReference type="EMBL" id="SHJ26561.1"/>
    </source>
</evidence>
<dbReference type="Proteomes" id="UP000184512">
    <property type="component" value="Unassembled WGS sequence"/>
</dbReference>
<name>A0A1M6HWH7_9ACTN</name>
<accession>A0A1M6HWH7</accession>
<evidence type="ECO:0000313" key="3">
    <source>
        <dbReference type="Proteomes" id="UP000184512"/>
    </source>
</evidence>
<sequence>MDGYRPRHSSHRVLATLLAVGVVAAVAVTGARTATAEVLDFDALALEIEQIWEGQSSSRFGTALPSTVAENVLASRANYVSQGFKVLDAGIKVEDLTDGVWEVHTELSLSDAGNVSTAAWSEYFSNEATNARSGPRDVSVVSDEEAMAVSGKVSSEPSLAEIGENWEPATDPSSDVRPNRIVVEDSAKQG</sequence>
<dbReference type="AlphaFoldDB" id="A0A1M6HWH7"/>
<proteinExistence type="predicted"/>
<gene>
    <name evidence="2" type="ORF">SAMN02745244_02090</name>
</gene>
<protein>
    <submittedName>
        <fullName evidence="2">Uncharacterized protein</fullName>
    </submittedName>
</protein>
<organism evidence="2 3">
    <name type="scientific">Tessaracoccus bendigoensis DSM 12906</name>
    <dbReference type="NCBI Taxonomy" id="1123357"/>
    <lineage>
        <taxon>Bacteria</taxon>
        <taxon>Bacillati</taxon>
        <taxon>Actinomycetota</taxon>
        <taxon>Actinomycetes</taxon>
        <taxon>Propionibacteriales</taxon>
        <taxon>Propionibacteriaceae</taxon>
        <taxon>Tessaracoccus</taxon>
    </lineage>
</organism>
<keyword evidence="3" id="KW-1185">Reference proteome</keyword>
<reference evidence="2 3" key="1">
    <citation type="submission" date="2016-11" db="EMBL/GenBank/DDBJ databases">
        <authorList>
            <person name="Jaros S."/>
            <person name="Januszkiewicz K."/>
            <person name="Wedrychowicz H."/>
        </authorList>
    </citation>
    <scope>NUCLEOTIDE SEQUENCE [LARGE SCALE GENOMIC DNA]</scope>
    <source>
        <strain evidence="2 3">DSM 12906</strain>
    </source>
</reference>
<evidence type="ECO:0000256" key="1">
    <source>
        <dbReference type="SAM" id="MobiDB-lite"/>
    </source>
</evidence>
<feature type="region of interest" description="Disordered" evidence="1">
    <location>
        <begin position="149"/>
        <end position="190"/>
    </location>
</feature>